<evidence type="ECO:0000256" key="2">
    <source>
        <dbReference type="ARBA" id="ARBA00004948"/>
    </source>
</evidence>
<accession>A0A7K3LNX0</accession>
<dbReference type="InterPro" id="IPR027939">
    <property type="entry name" value="NMT1/THI5"/>
</dbReference>
<gene>
    <name evidence="13" type="ORF">GYA93_09095</name>
</gene>
<keyword evidence="8" id="KW-0784">Thiamine biosynthesis</keyword>
<dbReference type="RefSeq" id="WP_059036697.1">
    <property type="nucleotide sequence ID" value="NZ_JAADZU010000023.1"/>
</dbReference>
<reference evidence="13 14" key="1">
    <citation type="submission" date="2020-01" db="EMBL/GenBank/DDBJ databases">
        <title>Investigation of new actinobacteria for the biodesulphurisation of diesel fuel.</title>
        <authorList>
            <person name="Athi Narayanan S.M."/>
        </authorList>
    </citation>
    <scope>NUCLEOTIDE SEQUENCE [LARGE SCALE GENOMIC DNA]</scope>
    <source>
        <strain evidence="13 14">213E</strain>
    </source>
</reference>
<evidence type="ECO:0000313" key="13">
    <source>
        <dbReference type="EMBL" id="NDK89731.1"/>
    </source>
</evidence>
<comment type="pathway">
    <text evidence="2">Cofactor biosynthesis; thiamine diphosphate biosynthesis.</text>
</comment>
<keyword evidence="6" id="KW-0479">Metal-binding</keyword>
<proteinExistence type="inferred from homology"/>
<dbReference type="AlphaFoldDB" id="A0A7K3LNX0"/>
<evidence type="ECO:0000256" key="3">
    <source>
        <dbReference type="ARBA" id="ARBA00009406"/>
    </source>
</evidence>
<evidence type="ECO:0000256" key="5">
    <source>
        <dbReference type="ARBA" id="ARBA00022679"/>
    </source>
</evidence>
<organism evidence="13 14">
    <name type="scientific">Gordonia desulfuricans</name>
    <dbReference type="NCBI Taxonomy" id="89051"/>
    <lineage>
        <taxon>Bacteria</taxon>
        <taxon>Bacillati</taxon>
        <taxon>Actinomycetota</taxon>
        <taxon>Actinomycetes</taxon>
        <taxon>Mycobacteriales</taxon>
        <taxon>Gordoniaceae</taxon>
        <taxon>Gordonia</taxon>
    </lineage>
</organism>
<dbReference type="EMBL" id="JAADZU010000023">
    <property type="protein sequence ID" value="NDK89731.1"/>
    <property type="molecule type" value="Genomic_DNA"/>
</dbReference>
<evidence type="ECO:0000313" key="14">
    <source>
        <dbReference type="Proteomes" id="UP000466307"/>
    </source>
</evidence>
<evidence type="ECO:0000256" key="9">
    <source>
        <dbReference type="ARBA" id="ARBA00023004"/>
    </source>
</evidence>
<evidence type="ECO:0000256" key="11">
    <source>
        <dbReference type="ARBA" id="ARBA00048179"/>
    </source>
</evidence>
<comment type="function">
    <text evidence="1">Responsible for the formation of the pyrimidine heterocycle in the thiamine biosynthesis pathway. Catalyzes the formation of hydroxymethylpyrimidine phosphate (HMP-P) from histidine and pyridoxal phosphate (PLP). The protein uses PLP and the active site histidine to form HMP-P, generating an inactive enzyme. The enzyme can only undergo a single turnover, which suggests it is a suicide enzyme.</text>
</comment>
<evidence type="ECO:0000256" key="6">
    <source>
        <dbReference type="ARBA" id="ARBA00022723"/>
    </source>
</evidence>
<keyword evidence="5" id="KW-0808">Transferase</keyword>
<comment type="catalytic activity">
    <reaction evidence="11">
        <text>N(6)-(pyridoxal phosphate)-L-lysyl-[4-amino-5-hydroxymethyl-2-methylpyrimidine phosphate synthase] + L-histidyl-[4-amino-5-hydroxymethyl-2-methylpyrimidine phosphate synthase] + 2 Fe(3+) + 4 H2O = L-lysyl-[4-amino-5-hydroxymethyl-2-methylpyrimidine phosphate synthase] + (2S)-2-amino-5-hydroxy-4-oxopentanoyl-[4-amino-5-hydroxymethyl-2-methylpyrimidine phosphate synthase] + 4-amino-2-methyl-5-(phosphooxymethyl)pyrimidine + 3-oxopropanoate + 2 Fe(2+) + 2 H(+)</text>
        <dbReference type="Rhea" id="RHEA:65756"/>
        <dbReference type="Rhea" id="RHEA-COMP:16892"/>
        <dbReference type="Rhea" id="RHEA-COMP:16893"/>
        <dbReference type="Rhea" id="RHEA-COMP:16894"/>
        <dbReference type="Rhea" id="RHEA-COMP:16895"/>
        <dbReference type="ChEBI" id="CHEBI:15377"/>
        <dbReference type="ChEBI" id="CHEBI:15378"/>
        <dbReference type="ChEBI" id="CHEBI:29033"/>
        <dbReference type="ChEBI" id="CHEBI:29034"/>
        <dbReference type="ChEBI" id="CHEBI:29969"/>
        <dbReference type="ChEBI" id="CHEBI:29979"/>
        <dbReference type="ChEBI" id="CHEBI:33190"/>
        <dbReference type="ChEBI" id="CHEBI:58354"/>
        <dbReference type="ChEBI" id="CHEBI:143915"/>
        <dbReference type="ChEBI" id="CHEBI:157692"/>
    </reaction>
    <physiologicalReaction direction="left-to-right" evidence="11">
        <dbReference type="Rhea" id="RHEA:65757"/>
    </physiologicalReaction>
</comment>
<evidence type="ECO:0000256" key="4">
    <source>
        <dbReference type="ARBA" id="ARBA00011738"/>
    </source>
</evidence>
<keyword evidence="14" id="KW-1185">Reference proteome</keyword>
<name>A0A7K3LNX0_9ACTN</name>
<dbReference type="GO" id="GO:0016740">
    <property type="term" value="F:transferase activity"/>
    <property type="evidence" value="ECO:0007669"/>
    <property type="project" value="UniProtKB-KW"/>
</dbReference>
<comment type="subunit">
    <text evidence="4">Homodimer.</text>
</comment>
<dbReference type="PANTHER" id="PTHR31528:SF1">
    <property type="entry name" value="4-AMINO-5-HYDROXYMETHYL-2-METHYLPYRIMIDINE PHOSPHATE SYNTHASE THI11-RELATED"/>
    <property type="match status" value="1"/>
</dbReference>
<comment type="caution">
    <text evidence="13">The sequence shown here is derived from an EMBL/GenBank/DDBJ whole genome shotgun (WGS) entry which is preliminary data.</text>
</comment>
<dbReference type="Pfam" id="PF09084">
    <property type="entry name" value="NMT1"/>
    <property type="match status" value="1"/>
</dbReference>
<keyword evidence="7" id="KW-0663">Pyridoxal phosphate</keyword>
<sequence length="368" mass="38904">MIDRAHLVPITRVRHERVFLAFVNEEEMNRRNFLRGIMNAACGVVALGTVMTVAACSTTGGTAAPTMQLNWVYDFAAAGPVLAEVDKYFAKTGAGDVQLQPGGSNIAPDPIVASGKALVGVSSPEVTAAANKGGANLKIVAATLQSNPYTVLSLAGDPIRRPQDLVGKTIAVEPTAMTPWRGFLAVNGIDPESVKTVPPNYDLSLLTTGKVDGYLAFVTNDEVTLKTKGVDYVSMPFDKNGYPSVGETIMVDESSLTSRRDEVKKLIHAVILGWQAAAADPSGTASVIVDHYGESLGLTLDDQTAKLQAMAPLIIVPGTTNRVLQVTPDRASATVESLRKAGVPVDVDGLFDLSIVDEIYAENPEIAQ</sequence>
<dbReference type="GO" id="GO:0009228">
    <property type="term" value="P:thiamine biosynthetic process"/>
    <property type="evidence" value="ECO:0007669"/>
    <property type="project" value="UniProtKB-KW"/>
</dbReference>
<comment type="similarity">
    <text evidence="3">Belongs to the NMT1/THI5 family.</text>
</comment>
<feature type="domain" description="SsuA/THI5-like" evidence="12">
    <location>
        <begin position="78"/>
        <end position="282"/>
    </location>
</feature>
<dbReference type="Proteomes" id="UP000466307">
    <property type="component" value="Unassembled WGS sequence"/>
</dbReference>
<dbReference type="PANTHER" id="PTHR31528">
    <property type="entry name" value="4-AMINO-5-HYDROXYMETHYL-2-METHYLPYRIMIDINE PHOSPHATE SYNTHASE THI11-RELATED"/>
    <property type="match status" value="1"/>
</dbReference>
<keyword evidence="9" id="KW-0408">Iron</keyword>
<evidence type="ECO:0000259" key="12">
    <source>
        <dbReference type="Pfam" id="PF09084"/>
    </source>
</evidence>
<evidence type="ECO:0000256" key="1">
    <source>
        <dbReference type="ARBA" id="ARBA00003469"/>
    </source>
</evidence>
<dbReference type="InterPro" id="IPR015168">
    <property type="entry name" value="SsuA/THI5"/>
</dbReference>
<dbReference type="SUPFAM" id="SSF53850">
    <property type="entry name" value="Periplasmic binding protein-like II"/>
    <property type="match status" value="1"/>
</dbReference>
<evidence type="ECO:0000256" key="8">
    <source>
        <dbReference type="ARBA" id="ARBA00022977"/>
    </source>
</evidence>
<evidence type="ECO:0000256" key="10">
    <source>
        <dbReference type="ARBA" id="ARBA00033171"/>
    </source>
</evidence>
<dbReference type="GO" id="GO:0046872">
    <property type="term" value="F:metal ion binding"/>
    <property type="evidence" value="ECO:0007669"/>
    <property type="project" value="UniProtKB-KW"/>
</dbReference>
<dbReference type="Gene3D" id="3.40.190.10">
    <property type="entry name" value="Periplasmic binding protein-like II"/>
    <property type="match status" value="2"/>
</dbReference>
<protein>
    <recommendedName>
        <fullName evidence="10">Thiamine pyrimidine synthase</fullName>
    </recommendedName>
</protein>
<evidence type="ECO:0000256" key="7">
    <source>
        <dbReference type="ARBA" id="ARBA00022898"/>
    </source>
</evidence>